<proteinExistence type="predicted"/>
<dbReference type="InterPro" id="IPR039461">
    <property type="entry name" value="Peptidase_M49"/>
</dbReference>
<sequence>EAFLVYAAGVYSNMGNYKSFGDTKFVPNLPQEKLKALVWHSAAYKQNPGEIECLWRVCGQLMFSLDDRQKQLGLGEKGITTYFSGNCALKDAELAQKFLDSKDISAYNTRLFKTEGADGKLHYEVRLASVIKEG</sequence>
<keyword evidence="2" id="KW-0378">Hydrolase</keyword>
<gene>
    <name evidence="3" type="ORF">chiPu_0022092</name>
</gene>
<organism evidence="3 4">
    <name type="scientific">Chiloscyllium punctatum</name>
    <name type="common">Brownbanded bambooshark</name>
    <name type="synonym">Hemiscyllium punctatum</name>
    <dbReference type="NCBI Taxonomy" id="137246"/>
    <lineage>
        <taxon>Eukaryota</taxon>
        <taxon>Metazoa</taxon>
        <taxon>Chordata</taxon>
        <taxon>Craniata</taxon>
        <taxon>Vertebrata</taxon>
        <taxon>Chondrichthyes</taxon>
        <taxon>Elasmobranchii</taxon>
        <taxon>Galeomorphii</taxon>
        <taxon>Galeoidea</taxon>
        <taxon>Orectolobiformes</taxon>
        <taxon>Hemiscylliidae</taxon>
        <taxon>Chiloscyllium</taxon>
    </lineage>
</organism>
<dbReference type="OrthoDB" id="4694525at2759"/>
<name>A0A401RJX6_CHIPU</name>
<dbReference type="AlphaFoldDB" id="A0A401RJX6"/>
<accession>A0A401RJX6</accession>
<protein>
    <submittedName>
        <fullName evidence="3">Uncharacterized protein</fullName>
    </submittedName>
</protein>
<feature type="non-terminal residue" evidence="3">
    <location>
        <position position="134"/>
    </location>
</feature>
<dbReference type="OMA" id="VWHSAAY"/>
<evidence type="ECO:0000256" key="1">
    <source>
        <dbReference type="ARBA" id="ARBA00022723"/>
    </source>
</evidence>
<evidence type="ECO:0000313" key="3">
    <source>
        <dbReference type="EMBL" id="GCC18458.1"/>
    </source>
</evidence>
<keyword evidence="4" id="KW-1185">Reference proteome</keyword>
<dbReference type="Gene3D" id="3.30.70.2600">
    <property type="match status" value="1"/>
</dbReference>
<feature type="non-terminal residue" evidence="3">
    <location>
        <position position="1"/>
    </location>
</feature>
<comment type="caution">
    <text evidence="3">The sequence shown here is derived from an EMBL/GenBank/DDBJ whole genome shotgun (WGS) entry which is preliminary data.</text>
</comment>
<evidence type="ECO:0000256" key="2">
    <source>
        <dbReference type="ARBA" id="ARBA00022801"/>
    </source>
</evidence>
<dbReference type="STRING" id="137246.A0A401RJX6"/>
<evidence type="ECO:0000313" key="4">
    <source>
        <dbReference type="Proteomes" id="UP000287033"/>
    </source>
</evidence>
<dbReference type="Pfam" id="PF03571">
    <property type="entry name" value="Peptidase_M49"/>
    <property type="match status" value="1"/>
</dbReference>
<dbReference type="PANTHER" id="PTHR23422:SF11">
    <property type="entry name" value="DIPEPTIDYL PEPTIDASE 3"/>
    <property type="match status" value="1"/>
</dbReference>
<reference evidence="3 4" key="1">
    <citation type="journal article" date="2018" name="Nat. Ecol. Evol.">
        <title>Shark genomes provide insights into elasmobranch evolution and the origin of vertebrates.</title>
        <authorList>
            <person name="Hara Y"/>
            <person name="Yamaguchi K"/>
            <person name="Onimaru K"/>
            <person name="Kadota M"/>
            <person name="Koyanagi M"/>
            <person name="Keeley SD"/>
            <person name="Tatsumi K"/>
            <person name="Tanaka K"/>
            <person name="Motone F"/>
            <person name="Kageyama Y"/>
            <person name="Nozu R"/>
            <person name="Adachi N"/>
            <person name="Nishimura O"/>
            <person name="Nakagawa R"/>
            <person name="Tanegashima C"/>
            <person name="Kiyatake I"/>
            <person name="Matsumoto R"/>
            <person name="Murakumo K"/>
            <person name="Nishida K"/>
            <person name="Terakita A"/>
            <person name="Kuratani S"/>
            <person name="Sato K"/>
            <person name="Hyodo S Kuraku.S."/>
        </authorList>
    </citation>
    <scope>NUCLEOTIDE SEQUENCE [LARGE SCALE GENOMIC DNA]</scope>
</reference>
<dbReference type="EMBL" id="BEZZ01005911">
    <property type="protein sequence ID" value="GCC18458.1"/>
    <property type="molecule type" value="Genomic_DNA"/>
</dbReference>
<dbReference type="PANTHER" id="PTHR23422">
    <property type="entry name" value="DIPEPTIDYL PEPTIDASE III-RELATED"/>
    <property type="match status" value="1"/>
</dbReference>
<dbReference type="GO" id="GO:0046872">
    <property type="term" value="F:metal ion binding"/>
    <property type="evidence" value="ECO:0007669"/>
    <property type="project" value="UniProtKB-KW"/>
</dbReference>
<dbReference type="Proteomes" id="UP000287033">
    <property type="component" value="Unassembled WGS sequence"/>
</dbReference>
<dbReference type="GO" id="GO:0005737">
    <property type="term" value="C:cytoplasm"/>
    <property type="evidence" value="ECO:0007669"/>
    <property type="project" value="TreeGrafter"/>
</dbReference>
<dbReference type="GO" id="GO:0008239">
    <property type="term" value="F:dipeptidyl-peptidase activity"/>
    <property type="evidence" value="ECO:0007669"/>
    <property type="project" value="TreeGrafter"/>
</dbReference>
<keyword evidence="1" id="KW-0479">Metal-binding</keyword>